<dbReference type="RefSeq" id="WP_188747353.1">
    <property type="nucleotide sequence ID" value="NZ_BMIK01000001.1"/>
</dbReference>
<reference evidence="3" key="1">
    <citation type="journal article" date="2019" name="Int. J. Syst. Evol. Microbiol.">
        <title>The Global Catalogue of Microorganisms (GCM) 10K type strain sequencing project: providing services to taxonomists for standard genome sequencing and annotation.</title>
        <authorList>
            <consortium name="The Broad Institute Genomics Platform"/>
            <consortium name="The Broad Institute Genome Sequencing Center for Infectious Disease"/>
            <person name="Wu L."/>
            <person name="Ma J."/>
        </authorList>
    </citation>
    <scope>NUCLEOTIDE SEQUENCE [LARGE SCALE GENOMIC DNA]</scope>
    <source>
        <strain evidence="3">CGMCC 1.15342</strain>
    </source>
</reference>
<evidence type="ECO:0000313" key="2">
    <source>
        <dbReference type="EMBL" id="GGC17570.1"/>
    </source>
</evidence>
<evidence type="ECO:0008006" key="4">
    <source>
        <dbReference type="Google" id="ProtNLM"/>
    </source>
</evidence>
<name>A0ABQ1L3T5_9SPHI</name>
<organism evidence="2 3">
    <name type="scientific">Parapedobacter defluvii</name>
    <dbReference type="NCBI Taxonomy" id="2045106"/>
    <lineage>
        <taxon>Bacteria</taxon>
        <taxon>Pseudomonadati</taxon>
        <taxon>Bacteroidota</taxon>
        <taxon>Sphingobacteriia</taxon>
        <taxon>Sphingobacteriales</taxon>
        <taxon>Sphingobacteriaceae</taxon>
        <taxon>Parapedobacter</taxon>
    </lineage>
</organism>
<dbReference type="SUPFAM" id="SSF46626">
    <property type="entry name" value="Cytochrome c"/>
    <property type="match status" value="1"/>
</dbReference>
<evidence type="ECO:0000313" key="3">
    <source>
        <dbReference type="Proteomes" id="UP000597338"/>
    </source>
</evidence>
<dbReference type="InterPro" id="IPR036909">
    <property type="entry name" value="Cyt_c-like_dom_sf"/>
</dbReference>
<feature type="signal peptide" evidence="1">
    <location>
        <begin position="1"/>
        <end position="19"/>
    </location>
</feature>
<gene>
    <name evidence="2" type="ORF">GCM10011386_06800</name>
</gene>
<comment type="caution">
    <text evidence="2">The sequence shown here is derived from an EMBL/GenBank/DDBJ whole genome shotgun (WGS) entry which is preliminary data.</text>
</comment>
<accession>A0ABQ1L3T5</accession>
<feature type="chain" id="PRO_5045553096" description="Cytochrome c domain-containing protein" evidence="1">
    <location>
        <begin position="20"/>
        <end position="123"/>
    </location>
</feature>
<dbReference type="EMBL" id="BMIK01000001">
    <property type="protein sequence ID" value="GGC17570.1"/>
    <property type="molecule type" value="Genomic_DNA"/>
</dbReference>
<keyword evidence="3" id="KW-1185">Reference proteome</keyword>
<dbReference type="Proteomes" id="UP000597338">
    <property type="component" value="Unassembled WGS sequence"/>
</dbReference>
<protein>
    <recommendedName>
        <fullName evidence="4">Cytochrome c domain-containing protein</fullName>
    </recommendedName>
</protein>
<sequence>MKQIVKRTAWFLFVTCCLAGCGKDGDGPSPEPPPGNGGEGVTVDNVTYANFAGGLFQSRCSSCHTGSGPGTVQWVFSGYGSVRDNLARINDAVIVRKIMPQDGSLTNRQFELLKAWIDKGAPQ</sequence>
<proteinExistence type="predicted"/>
<keyword evidence="1" id="KW-0732">Signal</keyword>
<evidence type="ECO:0000256" key="1">
    <source>
        <dbReference type="SAM" id="SignalP"/>
    </source>
</evidence>